<gene>
    <name evidence="4" type="ORF">LSH36_63g09016</name>
</gene>
<evidence type="ECO:0008006" key="6">
    <source>
        <dbReference type="Google" id="ProtNLM"/>
    </source>
</evidence>
<protein>
    <recommendedName>
        <fullName evidence="6">Protein FAM81A</fullName>
    </recommendedName>
</protein>
<keyword evidence="5" id="KW-1185">Reference proteome</keyword>
<accession>A0AAD9K4N9</accession>
<comment type="caution">
    <text evidence="4">The sequence shown here is derived from an EMBL/GenBank/DDBJ whole genome shotgun (WGS) entry which is preliminary data.</text>
</comment>
<comment type="similarity">
    <text evidence="2">Belongs to the FAM81 family.</text>
</comment>
<dbReference type="Proteomes" id="UP001208570">
    <property type="component" value="Unassembled WGS sequence"/>
</dbReference>
<sequence length="374" mass="43025">MSRSRAGMLPPLKSAEPDEAWLSPRADSRALQRIDYIEDRLVLQERTTQSLIDRAYRIKEDIIDNLNITHGSWQEEKKARELLQDHIRTITDVVRKLSKDIGFLENQIYTKQSMSEGTNVAVKNLEVSHVTQLADLRSRVARCDASIARLAADLKTCYESIRTLNQTQIESNSKLMDKIHHVDSKIGTIMTRLDKLGTEQDVQIRTLSSDSSQQMAVLDSKTRSMIEELKTSVKSYKVVEEGEREKLEAKLTGLIDRSRIHFDTSNEKLSRKIDDKVAGLLQTLNKFEEEMRHEQERNTAVQQSFENKLTGMVDTQLRRQADDISKLKRECREGFTTVHDSISNMKQVSDGKRTLLEEQLRKEIGQIRKMIVLI</sequence>
<keyword evidence="1 3" id="KW-0175">Coiled coil</keyword>
<dbReference type="AlphaFoldDB" id="A0AAD9K4N9"/>
<feature type="coiled-coil region" evidence="3">
    <location>
        <begin position="277"/>
        <end position="304"/>
    </location>
</feature>
<evidence type="ECO:0000256" key="3">
    <source>
        <dbReference type="SAM" id="Coils"/>
    </source>
</evidence>
<reference evidence="4" key="1">
    <citation type="journal article" date="2023" name="Mol. Biol. Evol.">
        <title>Third-Generation Sequencing Reveals the Adaptive Role of the Epigenome in Three Deep-Sea Polychaetes.</title>
        <authorList>
            <person name="Perez M."/>
            <person name="Aroh O."/>
            <person name="Sun Y."/>
            <person name="Lan Y."/>
            <person name="Juniper S.K."/>
            <person name="Young C.R."/>
            <person name="Angers B."/>
            <person name="Qian P.Y."/>
        </authorList>
    </citation>
    <scope>NUCLEOTIDE SEQUENCE</scope>
    <source>
        <strain evidence="4">P08H-3</strain>
    </source>
</reference>
<dbReference type="InterPro" id="IPR029619">
    <property type="entry name" value="FAM81"/>
</dbReference>
<name>A0AAD9K4N9_9ANNE</name>
<evidence type="ECO:0000256" key="1">
    <source>
        <dbReference type="ARBA" id="ARBA00023054"/>
    </source>
</evidence>
<proteinExistence type="inferred from homology"/>
<dbReference type="PANTHER" id="PTHR22420">
    <property type="entry name" value="PROTEIN FAM81A"/>
    <property type="match status" value="1"/>
</dbReference>
<evidence type="ECO:0000313" key="5">
    <source>
        <dbReference type="Proteomes" id="UP001208570"/>
    </source>
</evidence>
<evidence type="ECO:0000313" key="4">
    <source>
        <dbReference type="EMBL" id="KAK2164481.1"/>
    </source>
</evidence>
<dbReference type="PANTHER" id="PTHR22420:SF4">
    <property type="entry name" value="PROTEIN FAM81A"/>
    <property type="match status" value="1"/>
</dbReference>
<dbReference type="EMBL" id="JAODUP010000063">
    <property type="protein sequence ID" value="KAK2164481.1"/>
    <property type="molecule type" value="Genomic_DNA"/>
</dbReference>
<organism evidence="4 5">
    <name type="scientific">Paralvinella palmiformis</name>
    <dbReference type="NCBI Taxonomy" id="53620"/>
    <lineage>
        <taxon>Eukaryota</taxon>
        <taxon>Metazoa</taxon>
        <taxon>Spiralia</taxon>
        <taxon>Lophotrochozoa</taxon>
        <taxon>Annelida</taxon>
        <taxon>Polychaeta</taxon>
        <taxon>Sedentaria</taxon>
        <taxon>Canalipalpata</taxon>
        <taxon>Terebellida</taxon>
        <taxon>Terebelliformia</taxon>
        <taxon>Alvinellidae</taxon>
        <taxon>Paralvinella</taxon>
    </lineage>
</organism>
<evidence type="ECO:0000256" key="2">
    <source>
        <dbReference type="ARBA" id="ARBA00046344"/>
    </source>
</evidence>